<proteinExistence type="predicted"/>
<reference evidence="3" key="1">
    <citation type="journal article" date="2019" name="Int. J. Syst. Evol. Microbiol.">
        <title>The Global Catalogue of Microorganisms (GCM) 10K type strain sequencing project: providing services to taxonomists for standard genome sequencing and annotation.</title>
        <authorList>
            <consortium name="The Broad Institute Genomics Platform"/>
            <consortium name="The Broad Institute Genome Sequencing Center for Infectious Disease"/>
            <person name="Wu L."/>
            <person name="Ma J."/>
        </authorList>
    </citation>
    <scope>NUCLEOTIDE SEQUENCE [LARGE SCALE GENOMIC DNA]</scope>
    <source>
        <strain evidence="3">CGMCC 4.7349</strain>
    </source>
</reference>
<evidence type="ECO:0000313" key="3">
    <source>
        <dbReference type="Proteomes" id="UP000656881"/>
    </source>
</evidence>
<keyword evidence="3" id="KW-1185">Reference proteome</keyword>
<evidence type="ECO:0000313" key="2">
    <source>
        <dbReference type="EMBL" id="GGO56379.1"/>
    </source>
</evidence>
<evidence type="ECO:0000259" key="1">
    <source>
        <dbReference type="Pfam" id="PF04149"/>
    </source>
</evidence>
<comment type="caution">
    <text evidence="2">The sequence shown here is derived from an EMBL/GenBank/DDBJ whole genome shotgun (WGS) entry which is preliminary data.</text>
</comment>
<dbReference type="Pfam" id="PF04149">
    <property type="entry name" value="DUF397"/>
    <property type="match status" value="1"/>
</dbReference>
<dbReference type="EMBL" id="BMNG01000019">
    <property type="protein sequence ID" value="GGO56379.1"/>
    <property type="molecule type" value="Genomic_DNA"/>
</dbReference>
<accession>A0ABQ2MR84</accession>
<gene>
    <name evidence="2" type="ORF">GCM10012286_70710</name>
</gene>
<name>A0ABQ2MR84_9ACTN</name>
<dbReference type="InterPro" id="IPR007278">
    <property type="entry name" value="DUF397"/>
</dbReference>
<protein>
    <recommendedName>
        <fullName evidence="1">DUF397 domain-containing protein</fullName>
    </recommendedName>
</protein>
<dbReference type="Proteomes" id="UP000656881">
    <property type="component" value="Unassembled WGS sequence"/>
</dbReference>
<organism evidence="2 3">
    <name type="scientific">Streptomyces lasiicapitis</name>
    <dbReference type="NCBI Taxonomy" id="1923961"/>
    <lineage>
        <taxon>Bacteria</taxon>
        <taxon>Bacillati</taxon>
        <taxon>Actinomycetota</taxon>
        <taxon>Actinomycetes</taxon>
        <taxon>Kitasatosporales</taxon>
        <taxon>Streptomycetaceae</taxon>
        <taxon>Streptomyces</taxon>
    </lineage>
</organism>
<sequence>MASATGTSIVRLVELAVFRRRLDLVEQVALNPSQSRDLILDVEVATTDHLIAVCDSKHPELPSAAVGREAWACFTDALGKEMLP</sequence>
<dbReference type="RefSeq" id="WP_189177035.1">
    <property type="nucleotide sequence ID" value="NZ_BMNG01000019.1"/>
</dbReference>
<feature type="domain" description="DUF397" evidence="1">
    <location>
        <begin position="42"/>
        <end position="77"/>
    </location>
</feature>